<keyword evidence="2" id="KW-1185">Reference proteome</keyword>
<evidence type="ECO:0000313" key="2">
    <source>
        <dbReference type="Proteomes" id="UP000030428"/>
    </source>
</evidence>
<dbReference type="AlphaFoldDB" id="A0A4E0QK81"/>
<organism evidence="1 2">
    <name type="scientific">Candidatus Thiomargarita nelsonii</name>
    <dbReference type="NCBI Taxonomy" id="1003181"/>
    <lineage>
        <taxon>Bacteria</taxon>
        <taxon>Pseudomonadati</taxon>
        <taxon>Pseudomonadota</taxon>
        <taxon>Gammaproteobacteria</taxon>
        <taxon>Thiotrichales</taxon>
        <taxon>Thiotrichaceae</taxon>
        <taxon>Thiomargarita</taxon>
    </lineage>
</organism>
<accession>A0A4E0QK81</accession>
<dbReference type="EMBL" id="JSZA02000196">
    <property type="protein sequence ID" value="TGN99967.1"/>
    <property type="molecule type" value="Genomic_DNA"/>
</dbReference>
<name>A0A4E0QK81_9GAMM</name>
<protein>
    <submittedName>
        <fullName evidence="1">Uncharacterized protein</fullName>
    </submittedName>
</protein>
<dbReference type="Proteomes" id="UP000030428">
    <property type="component" value="Unassembled WGS sequence"/>
</dbReference>
<proteinExistence type="predicted"/>
<evidence type="ECO:0000313" key="1">
    <source>
        <dbReference type="EMBL" id="TGN99967.1"/>
    </source>
</evidence>
<sequence>MKGDQVRCREVIKIDKANMKGKKRDRAIRLNTDAKRELLSYSKGLIGKGLELEPPLFGGRWWKNSYHTTDCMADIEVYQRQSRAHGFGRTMLDLIFSSIKSKNGVDSSIQKLMRDIL</sequence>
<gene>
    <name evidence="1" type="ORF">PN36_29055</name>
</gene>
<reference evidence="1 2" key="1">
    <citation type="journal article" date="2016" name="Front. Microbiol.">
        <title>Single-Cell (Meta-)Genomics of a Dimorphic Candidatus Thiomargarita nelsonii Reveals Genomic Plasticity.</title>
        <authorList>
            <person name="Flood B.E."/>
            <person name="Fliss P."/>
            <person name="Jones D.S."/>
            <person name="Dick G.J."/>
            <person name="Jain S."/>
            <person name="Kaster A.K."/>
            <person name="Winkel M."/>
            <person name="Mussmann M."/>
            <person name="Bailey J."/>
        </authorList>
    </citation>
    <scope>NUCLEOTIDE SEQUENCE [LARGE SCALE GENOMIC DNA]</scope>
    <source>
        <strain evidence="1">Hydrate Ridge</strain>
    </source>
</reference>
<comment type="caution">
    <text evidence="1">The sequence shown here is derived from an EMBL/GenBank/DDBJ whole genome shotgun (WGS) entry which is preliminary data.</text>
</comment>